<proteinExistence type="predicted"/>
<name>A0AA96IXK7_9VIRU</name>
<accession>A0AA96IXK7</accession>
<protein>
    <submittedName>
        <fullName evidence="1">Uncharacterized protein</fullName>
    </submittedName>
</protein>
<sequence>MNRFEKINSSLAKAREHKFQETDKIWDLLLLFEKEERKFSKAITLLEIGDVLLNNDGTSCIFLQKEPGLCFLGYSKERKLFTENISQIQRVVCQKTEIQNIIQKMDFLLEAS</sequence>
<dbReference type="EMBL" id="OR343188">
    <property type="protein sequence ID" value="WNL49783.1"/>
    <property type="molecule type" value="Genomic_DNA"/>
</dbReference>
<reference evidence="1" key="1">
    <citation type="submission" date="2023-07" db="EMBL/GenBank/DDBJ databases">
        <authorList>
            <person name="Xia Y."/>
        </authorList>
    </citation>
    <scope>NUCLEOTIDE SEQUENCE</scope>
    <source>
        <strain evidence="1">F</strain>
    </source>
</reference>
<organism evidence="1">
    <name type="scientific">Marseillevirus sp</name>
    <dbReference type="NCBI Taxonomy" id="2809551"/>
    <lineage>
        <taxon>Viruses</taxon>
        <taxon>Varidnaviria</taxon>
        <taxon>Bamfordvirae</taxon>
        <taxon>Nucleocytoviricota</taxon>
        <taxon>Megaviricetes</taxon>
        <taxon>Pimascovirales</taxon>
        <taxon>Pimascovirales incertae sedis</taxon>
        <taxon>Marseilleviridae</taxon>
        <taxon>Marseillevirus</taxon>
    </lineage>
</organism>
<gene>
    <name evidence="1" type="ORF">MarFTMF_267</name>
</gene>
<evidence type="ECO:0000313" key="1">
    <source>
        <dbReference type="EMBL" id="WNL49783.1"/>
    </source>
</evidence>